<dbReference type="GO" id="GO:0043161">
    <property type="term" value="P:proteasome-mediated ubiquitin-dependent protein catabolic process"/>
    <property type="evidence" value="ECO:0007669"/>
    <property type="project" value="TreeGrafter"/>
</dbReference>
<feature type="region of interest" description="Disordered" evidence="5">
    <location>
        <begin position="618"/>
        <end position="675"/>
    </location>
</feature>
<evidence type="ECO:0000259" key="6">
    <source>
        <dbReference type="Pfam" id="PF17781"/>
    </source>
</evidence>
<feature type="domain" description="RPN1 N-terminal" evidence="6">
    <location>
        <begin position="35"/>
        <end position="355"/>
    </location>
</feature>
<gene>
    <name evidence="8" type="ORF">HANVADRAFT_40079</name>
</gene>
<dbReference type="InterPro" id="IPR002015">
    <property type="entry name" value="Proteasome/cyclosome_rpt"/>
</dbReference>
<evidence type="ECO:0000256" key="4">
    <source>
        <dbReference type="PIRNR" id="PIRNR015965"/>
    </source>
</evidence>
<keyword evidence="2" id="KW-0677">Repeat</keyword>
<dbReference type="PANTHER" id="PTHR10943">
    <property type="entry name" value="26S PROTEASOME NON-ATPASE REGULATORY SUBUNIT"/>
    <property type="match status" value="1"/>
</dbReference>
<evidence type="ECO:0000256" key="1">
    <source>
        <dbReference type="ARBA" id="ARBA00005460"/>
    </source>
</evidence>
<feature type="compositionally biased region" description="Basic and acidic residues" evidence="5">
    <location>
        <begin position="660"/>
        <end position="675"/>
    </location>
</feature>
<evidence type="ECO:0000256" key="2">
    <source>
        <dbReference type="ARBA" id="ARBA00022737"/>
    </source>
</evidence>
<evidence type="ECO:0000256" key="3">
    <source>
        <dbReference type="ARBA" id="ARBA00022942"/>
    </source>
</evidence>
<comment type="function">
    <text evidence="4">Acts as a regulatory subunit of the 26 proteasome which is involved in the ATP-dependent degradation of ubiquitinated proteins.</text>
</comment>
<dbReference type="InterPro" id="IPR040892">
    <property type="entry name" value="RPN1_N"/>
</dbReference>
<sequence length="940" mass="104239">MGNTSDSETDKKQNDLKTNTAEILSDEDLKLKNELEQLAKNLLSDDSSTYISSLDKLNTLIKEATTSMTAVPKPLKFLRPFVEKLTLKYETLEDGIESKSRLADILSVLFTTFEDDGSHEVLKYRCLSEESKFDQWGHEYIRHLSLQMGEAYNNGDSETKEEDQLDSDSDKPEEKKIVLSSAITQEKILHLADIVIPYFIEHNGETEAVDLLSEIDNIELMSEYADSTNYSRVCKYMVACAPLLPQLECKEFLSAAYKIFFKNEKYSEALNIAIRLDDTEKIASLFETASDSKSLKTQLAYILSEQRLPAPNTSDEEITAIAGNANLSKNYKHLVKNLNLLPPKVPEDVYKSHLENTSFFKAKADASQQNLASAFVNGYLNLGYGEDNLILKDDSWVFKTKGDGMTSTVASIGAIKQWDVEGLQDLDKYLYVDEVKIKAGALIGVGLATSGVHNGEVETALVFLEEYLSSSDESLKRAAIIGLTIAFSGSKNEELMGLLLPLVTEMEENSIETASLAALALGHIFVGTGNPDIAEMIVLNLLERPTEEMSSSWAKFMCLGLGLLFLGMSDNVDDAIEVISAMDHPMATSIETLIMVCAFAGSGDVLFIQDLLSRITEDSSDTVVDEDEGEEVASEDTASKDSKSEDKQDDDKMDVEESKEDIKDESKKEEDQSLLKKSNDLHQSFYAVLGIATTVMGEDIGKEMSLRHFSHLMHYGNDYIKRAVPLALSLLSVSNPEINIYETLSRYSHDEDLDVSSNAIYAMGILGAGTNNSRLAQLLRNLASYYSNSNSLLFMTRMSQGLVHLGKGTLTLDCYNDSGVLHKTSLASLLTVMVGLTEPTFMTTHHYLFYMLNLGMRPKYIVTLDENGEPLQVNVRVGQAVDTVGQAGKPKDITGWTTHSTPVLINHNERAELETNEYISLSEKIEGVVILKKNPDYKDE</sequence>
<comment type="caution">
    <text evidence="8">The sequence shown here is derived from an EMBL/GenBank/DDBJ whole genome shotgun (WGS) entry which is preliminary data.</text>
</comment>
<dbReference type="Proteomes" id="UP000092321">
    <property type="component" value="Unassembled WGS sequence"/>
</dbReference>
<feature type="compositionally biased region" description="Basic and acidic residues" evidence="5">
    <location>
        <begin position="637"/>
        <end position="650"/>
    </location>
</feature>
<dbReference type="InterPro" id="IPR016024">
    <property type="entry name" value="ARM-type_fold"/>
</dbReference>
<dbReference type="Pfam" id="PF18051">
    <property type="entry name" value="RPN1_C"/>
    <property type="match status" value="1"/>
</dbReference>
<dbReference type="PIRSF" id="PIRSF015965">
    <property type="entry name" value="26S_Psome_Rpn1"/>
    <property type="match status" value="1"/>
</dbReference>
<dbReference type="AlphaFoldDB" id="A0A1B7TCQ1"/>
<dbReference type="GO" id="GO:0042176">
    <property type="term" value="P:regulation of protein catabolic process"/>
    <property type="evidence" value="ECO:0007669"/>
    <property type="project" value="InterPro"/>
</dbReference>
<dbReference type="EMBL" id="LXPE01000016">
    <property type="protein sequence ID" value="OBA26529.1"/>
    <property type="molecule type" value="Genomic_DNA"/>
</dbReference>
<keyword evidence="9" id="KW-1185">Reference proteome</keyword>
<feature type="region of interest" description="Disordered" evidence="5">
    <location>
        <begin position="152"/>
        <end position="173"/>
    </location>
</feature>
<dbReference type="InterPro" id="IPR011989">
    <property type="entry name" value="ARM-like"/>
</dbReference>
<dbReference type="GO" id="GO:0030234">
    <property type="term" value="F:enzyme regulator activity"/>
    <property type="evidence" value="ECO:0007669"/>
    <property type="project" value="UniProtKB-UniRule"/>
</dbReference>
<dbReference type="GO" id="GO:0008540">
    <property type="term" value="C:proteasome regulatory particle, base subcomplex"/>
    <property type="evidence" value="ECO:0007669"/>
    <property type="project" value="UniProtKB-UniRule"/>
</dbReference>
<dbReference type="Pfam" id="PF17781">
    <property type="entry name" value="RPN1_RPN2_N"/>
    <property type="match status" value="1"/>
</dbReference>
<dbReference type="Pfam" id="PF01851">
    <property type="entry name" value="PC_rep"/>
    <property type="match status" value="1"/>
</dbReference>
<organism evidence="8 9">
    <name type="scientific">Hanseniaspora valbyensis NRRL Y-1626</name>
    <dbReference type="NCBI Taxonomy" id="766949"/>
    <lineage>
        <taxon>Eukaryota</taxon>
        <taxon>Fungi</taxon>
        <taxon>Dikarya</taxon>
        <taxon>Ascomycota</taxon>
        <taxon>Saccharomycotina</taxon>
        <taxon>Saccharomycetes</taxon>
        <taxon>Saccharomycodales</taxon>
        <taxon>Saccharomycodaceae</taxon>
        <taxon>Hanseniaspora</taxon>
    </lineage>
</organism>
<dbReference type="GO" id="GO:0034515">
    <property type="term" value="C:proteasome storage granule"/>
    <property type="evidence" value="ECO:0007669"/>
    <property type="project" value="TreeGrafter"/>
</dbReference>
<protein>
    <recommendedName>
        <fullName evidence="4">26S proteasome regulatory subunit RPN1</fullName>
    </recommendedName>
</protein>
<evidence type="ECO:0000313" key="9">
    <source>
        <dbReference type="Proteomes" id="UP000092321"/>
    </source>
</evidence>
<dbReference type="InterPro" id="IPR016643">
    <property type="entry name" value="26S_Psome_Rpn1"/>
</dbReference>
<dbReference type="Gene3D" id="1.25.10.10">
    <property type="entry name" value="Leucine-rich Repeat Variant"/>
    <property type="match status" value="1"/>
</dbReference>
<dbReference type="InterPro" id="IPR041433">
    <property type="entry name" value="RPN1_C"/>
</dbReference>
<reference evidence="9" key="1">
    <citation type="journal article" date="2016" name="Proc. Natl. Acad. Sci. U.S.A.">
        <title>Comparative genomics of biotechnologically important yeasts.</title>
        <authorList>
            <person name="Riley R."/>
            <person name="Haridas S."/>
            <person name="Wolfe K.H."/>
            <person name="Lopes M.R."/>
            <person name="Hittinger C.T."/>
            <person name="Goeker M."/>
            <person name="Salamov A.A."/>
            <person name="Wisecaver J.H."/>
            <person name="Long T.M."/>
            <person name="Calvey C.H."/>
            <person name="Aerts A.L."/>
            <person name="Barry K.W."/>
            <person name="Choi C."/>
            <person name="Clum A."/>
            <person name="Coughlan A.Y."/>
            <person name="Deshpande S."/>
            <person name="Douglass A.P."/>
            <person name="Hanson S.J."/>
            <person name="Klenk H.-P."/>
            <person name="LaButti K.M."/>
            <person name="Lapidus A."/>
            <person name="Lindquist E.A."/>
            <person name="Lipzen A.M."/>
            <person name="Meier-Kolthoff J.P."/>
            <person name="Ohm R.A."/>
            <person name="Otillar R.P."/>
            <person name="Pangilinan J.L."/>
            <person name="Peng Y."/>
            <person name="Rokas A."/>
            <person name="Rosa C.A."/>
            <person name="Scheuner C."/>
            <person name="Sibirny A.A."/>
            <person name="Slot J.C."/>
            <person name="Stielow J.B."/>
            <person name="Sun H."/>
            <person name="Kurtzman C.P."/>
            <person name="Blackwell M."/>
            <person name="Grigoriev I.V."/>
            <person name="Jeffries T.W."/>
        </authorList>
    </citation>
    <scope>NUCLEOTIDE SEQUENCE [LARGE SCALE GENOMIC DNA]</scope>
    <source>
        <strain evidence="9">NRRL Y-1626</strain>
    </source>
</reference>
<name>A0A1B7TCQ1_9ASCO</name>
<accession>A0A1B7TCQ1</accession>
<dbReference type="SUPFAM" id="SSF48371">
    <property type="entry name" value="ARM repeat"/>
    <property type="match status" value="1"/>
</dbReference>
<dbReference type="OrthoDB" id="10252509at2759"/>
<evidence type="ECO:0000256" key="5">
    <source>
        <dbReference type="SAM" id="MobiDB-lite"/>
    </source>
</evidence>
<dbReference type="PANTHER" id="PTHR10943:SF1">
    <property type="entry name" value="26S PROTEASOME NON-ATPASE REGULATORY SUBUNIT 2"/>
    <property type="match status" value="1"/>
</dbReference>
<evidence type="ECO:0000313" key="8">
    <source>
        <dbReference type="EMBL" id="OBA26529.1"/>
    </source>
</evidence>
<proteinExistence type="inferred from homology"/>
<keyword evidence="3 4" id="KW-0647">Proteasome</keyword>
<feature type="domain" description="26S proteasome non-ATPase regulatory subunit RPN1 C-terminal" evidence="7">
    <location>
        <begin position="884"/>
        <end position="937"/>
    </location>
</feature>
<dbReference type="GO" id="GO:0005634">
    <property type="term" value="C:nucleus"/>
    <property type="evidence" value="ECO:0007669"/>
    <property type="project" value="TreeGrafter"/>
</dbReference>
<evidence type="ECO:0000259" key="7">
    <source>
        <dbReference type="Pfam" id="PF18051"/>
    </source>
</evidence>
<comment type="similarity">
    <text evidence="1 4">Belongs to the proteasome subunit S2 family.</text>
</comment>
<feature type="compositionally biased region" description="Acidic residues" evidence="5">
    <location>
        <begin position="618"/>
        <end position="634"/>
    </location>
</feature>